<proteinExistence type="inferred from homology"/>
<feature type="domain" description="Calcineurin-like phosphoesterase" evidence="3">
    <location>
        <begin position="1"/>
        <end position="148"/>
    </location>
</feature>
<dbReference type="InterPro" id="IPR024654">
    <property type="entry name" value="Calcineurin-like_PHP_lpxH"/>
</dbReference>
<dbReference type="CDD" id="cd00841">
    <property type="entry name" value="MPP_YfcE"/>
    <property type="match status" value="1"/>
</dbReference>
<keyword evidence="2" id="KW-0479">Metal-binding</keyword>
<accession>A0A9D1WG03</accession>
<comment type="caution">
    <text evidence="4">The sequence shown here is derived from an EMBL/GenBank/DDBJ whole genome shotgun (WGS) entry which is preliminary data.</text>
</comment>
<dbReference type="PANTHER" id="PTHR11124">
    <property type="entry name" value="VACUOLAR SORTING PROTEIN VPS29"/>
    <property type="match status" value="1"/>
</dbReference>
<dbReference type="AlphaFoldDB" id="A0A9D1WG03"/>
<dbReference type="GO" id="GO:0016787">
    <property type="term" value="F:hydrolase activity"/>
    <property type="evidence" value="ECO:0007669"/>
    <property type="project" value="UniProtKB-UniRule"/>
</dbReference>
<dbReference type="Gene3D" id="3.60.21.10">
    <property type="match status" value="1"/>
</dbReference>
<gene>
    <name evidence="4" type="ORF">IAA45_02405</name>
</gene>
<reference evidence="4" key="1">
    <citation type="journal article" date="2021" name="PeerJ">
        <title>Extensive microbial diversity within the chicken gut microbiome revealed by metagenomics and culture.</title>
        <authorList>
            <person name="Gilroy R."/>
            <person name="Ravi A."/>
            <person name="Getino M."/>
            <person name="Pursley I."/>
            <person name="Horton D.L."/>
            <person name="Alikhan N.F."/>
            <person name="Baker D."/>
            <person name="Gharbi K."/>
            <person name="Hall N."/>
            <person name="Watson M."/>
            <person name="Adriaenssens E.M."/>
            <person name="Foster-Nyarko E."/>
            <person name="Jarju S."/>
            <person name="Secka A."/>
            <person name="Antonio M."/>
            <person name="Oren A."/>
            <person name="Chaudhuri R.R."/>
            <person name="La Ragione R."/>
            <person name="Hildebrand F."/>
            <person name="Pallen M.J."/>
        </authorList>
    </citation>
    <scope>NUCLEOTIDE SEQUENCE</scope>
    <source>
        <strain evidence="4">ChiSjej1B19-8411</strain>
    </source>
</reference>
<evidence type="ECO:0000259" key="3">
    <source>
        <dbReference type="Pfam" id="PF12850"/>
    </source>
</evidence>
<name>A0A9D1WG03_9FIRM</name>
<dbReference type="GO" id="GO:0046872">
    <property type="term" value="F:metal ion binding"/>
    <property type="evidence" value="ECO:0007669"/>
    <property type="project" value="UniProtKB-KW"/>
</dbReference>
<sequence>MKILVVSDTHGKDENLEKVLEMEKPLDALVHCGDIEGREDYIAAVAECPVYLVAGNNDFFSDLDREMVTELGGRKVLITHGHFYRVSLDFGLLVDEALDRAVDVVLFGHIHKPVCQTERGVLLINPGSLSYPRQEGRKPSYAVIQAESGGRFACEIRYLKRRKN</sequence>
<dbReference type="SUPFAM" id="SSF56300">
    <property type="entry name" value="Metallo-dependent phosphatases"/>
    <property type="match status" value="1"/>
</dbReference>
<reference evidence="4" key="2">
    <citation type="submission" date="2021-04" db="EMBL/GenBank/DDBJ databases">
        <authorList>
            <person name="Gilroy R."/>
        </authorList>
    </citation>
    <scope>NUCLEOTIDE SEQUENCE</scope>
    <source>
        <strain evidence="4">ChiSjej1B19-8411</strain>
    </source>
</reference>
<dbReference type="EC" id="3.1.4.-" evidence="2"/>
<dbReference type="EMBL" id="DXEX01000060">
    <property type="protein sequence ID" value="HIX58550.1"/>
    <property type="molecule type" value="Genomic_DNA"/>
</dbReference>
<evidence type="ECO:0000256" key="1">
    <source>
        <dbReference type="ARBA" id="ARBA00008950"/>
    </source>
</evidence>
<evidence type="ECO:0000313" key="5">
    <source>
        <dbReference type="Proteomes" id="UP000886817"/>
    </source>
</evidence>
<dbReference type="Proteomes" id="UP000886817">
    <property type="component" value="Unassembled WGS sequence"/>
</dbReference>
<dbReference type="InterPro" id="IPR041802">
    <property type="entry name" value="MPP_YfcE"/>
</dbReference>
<evidence type="ECO:0000313" key="4">
    <source>
        <dbReference type="EMBL" id="HIX58550.1"/>
    </source>
</evidence>
<protein>
    <recommendedName>
        <fullName evidence="2">Phosphoesterase</fullName>
        <ecNumber evidence="2">3.1.4.-</ecNumber>
    </recommendedName>
</protein>
<comment type="cofactor">
    <cofactor evidence="2">
        <name>a divalent metal cation</name>
        <dbReference type="ChEBI" id="CHEBI:60240"/>
    </cofactor>
</comment>
<dbReference type="InterPro" id="IPR000979">
    <property type="entry name" value="Phosphodiesterase_MJ0936/Vps29"/>
</dbReference>
<organism evidence="4 5">
    <name type="scientific">Candidatus Blautia gallistercoris</name>
    <dbReference type="NCBI Taxonomy" id="2838490"/>
    <lineage>
        <taxon>Bacteria</taxon>
        <taxon>Bacillati</taxon>
        <taxon>Bacillota</taxon>
        <taxon>Clostridia</taxon>
        <taxon>Lachnospirales</taxon>
        <taxon>Lachnospiraceae</taxon>
        <taxon>Blautia</taxon>
    </lineage>
</organism>
<evidence type="ECO:0000256" key="2">
    <source>
        <dbReference type="RuleBase" id="RU362039"/>
    </source>
</evidence>
<dbReference type="Pfam" id="PF12850">
    <property type="entry name" value="Metallophos_2"/>
    <property type="match status" value="1"/>
</dbReference>
<dbReference type="NCBIfam" id="TIGR00040">
    <property type="entry name" value="yfcE"/>
    <property type="match status" value="1"/>
</dbReference>
<dbReference type="InterPro" id="IPR029052">
    <property type="entry name" value="Metallo-depent_PP-like"/>
</dbReference>
<comment type="similarity">
    <text evidence="1 2">Belongs to the metallophosphoesterase superfamily. YfcE family.</text>
</comment>